<dbReference type="Gene3D" id="3.30.565.10">
    <property type="entry name" value="Histidine kinase-like ATPase, C-terminal domain"/>
    <property type="match status" value="1"/>
</dbReference>
<feature type="domain" description="PAC" evidence="8">
    <location>
        <begin position="83"/>
        <end position="135"/>
    </location>
</feature>
<dbReference type="CDD" id="cd00075">
    <property type="entry name" value="HATPase"/>
    <property type="match status" value="1"/>
</dbReference>
<dbReference type="SUPFAM" id="SSF55785">
    <property type="entry name" value="PYP-like sensor domain (PAS domain)"/>
    <property type="match status" value="4"/>
</dbReference>
<dbReference type="InterPro" id="IPR052162">
    <property type="entry name" value="Sensor_kinase/Photoreceptor"/>
</dbReference>
<evidence type="ECO:0000256" key="1">
    <source>
        <dbReference type="ARBA" id="ARBA00000085"/>
    </source>
</evidence>
<evidence type="ECO:0000259" key="7">
    <source>
        <dbReference type="PROSITE" id="PS50112"/>
    </source>
</evidence>
<evidence type="ECO:0000313" key="10">
    <source>
        <dbReference type="Proteomes" id="UP000199574"/>
    </source>
</evidence>
<dbReference type="SUPFAM" id="SSF55874">
    <property type="entry name" value="ATPase domain of HSP90 chaperone/DNA topoisomerase II/histidine kinase"/>
    <property type="match status" value="1"/>
</dbReference>
<dbReference type="CDD" id="cd00130">
    <property type="entry name" value="PAS"/>
    <property type="match status" value="2"/>
</dbReference>
<feature type="domain" description="Histidine kinase" evidence="6">
    <location>
        <begin position="556"/>
        <end position="767"/>
    </location>
</feature>
<dbReference type="EMBL" id="LT629754">
    <property type="protein sequence ID" value="SDT24571.1"/>
    <property type="molecule type" value="Genomic_DNA"/>
</dbReference>
<sequence>MNQYPNNIEYLEKHHQIFIEQTPTAIAMLDTNMVYLAASKQWIRDFKLEKETIIGRSHYDIFPEIGNDWKAKHQKCLQGAIDICDEAPFYRSDGTIQWIYWDVRPWYLADGRIGGLLMHTGDITEQKEKELKEKKYNTILRDTSDIARIGTWEIDLLKEKVTWSNMVYEIHEAPLDYEPTIASGLTFFEDEDSRNSILLALKNAQEMGTPVNLTLFLTTLKGNKRWVKVVGKIERSNGVASKILGITEDITSSKNSEKLLNVAHAELEAIFNSNAVAVISTNAEGIINRFNKGAEKLLGYSAEELVGLKHPSVYLLEEELEEFRNDITRSFKGESFIDDPNYNYRNENINDTRQWTFRRKDGSLFSTLTSITAINSSEGVNDGFIAVVTDITKIKEVKNELRRKNELLNIAEEISSTGHWQWFPLEDKGEWSENIFNIVEYKGDPFPIDFATYLNIVHPEDKDIVNHHFEEAVAKKVFPKLTHRIITYSGKLKFIQLLANVLVNEQDEAIELLGTCQDVTESKMTEQSLINAKQELEGFTQKLKLQNQQLADFTHITSHNLRAPVANLNSLLEIYSYAENDEERTDIFNKFSSVIDHLSSTLNTLIEALKAKVGDANENIEKVYFKDVFKDTSQILSGAILKSNAVIDTDFSQLTHISYNKIYMESIFLNLIGNAIKYSAEDRAPHIEIKTEVKNEINIITFKDNGLGIDLKKHGSKLFGLNKVFHRHPDAKGVGLYLTKTQIEAMGGTISATSEVNVGTTFTVKFN</sequence>
<dbReference type="InterPro" id="IPR036097">
    <property type="entry name" value="HisK_dim/P_sf"/>
</dbReference>
<evidence type="ECO:0000256" key="5">
    <source>
        <dbReference type="ARBA" id="ARBA00022777"/>
    </source>
</evidence>
<dbReference type="Pfam" id="PF02518">
    <property type="entry name" value="HATPase_c"/>
    <property type="match status" value="1"/>
</dbReference>
<feature type="domain" description="PAC" evidence="8">
    <location>
        <begin position="479"/>
        <end position="531"/>
    </location>
</feature>
<dbReference type="Pfam" id="PF13426">
    <property type="entry name" value="PAS_9"/>
    <property type="match status" value="1"/>
</dbReference>
<proteinExistence type="predicted"/>
<protein>
    <recommendedName>
        <fullName evidence="2">histidine kinase</fullName>
        <ecNumber evidence="2">2.7.13.3</ecNumber>
    </recommendedName>
</protein>
<dbReference type="Gene3D" id="1.10.287.130">
    <property type="match status" value="1"/>
</dbReference>
<dbReference type="Pfam" id="PF08447">
    <property type="entry name" value="PAS_3"/>
    <property type="match status" value="1"/>
</dbReference>
<dbReference type="InterPro" id="IPR013656">
    <property type="entry name" value="PAS_4"/>
</dbReference>
<feature type="domain" description="PAC" evidence="8">
    <location>
        <begin position="351"/>
        <end position="403"/>
    </location>
</feature>
<dbReference type="SMART" id="SM00387">
    <property type="entry name" value="HATPase_c"/>
    <property type="match status" value="1"/>
</dbReference>
<dbReference type="NCBIfam" id="TIGR00229">
    <property type="entry name" value="sensory_box"/>
    <property type="match status" value="2"/>
</dbReference>
<keyword evidence="10" id="KW-1185">Reference proteome</keyword>
<dbReference type="Pfam" id="PF08448">
    <property type="entry name" value="PAS_4"/>
    <property type="match status" value="1"/>
</dbReference>
<reference evidence="9 10" key="1">
    <citation type="submission" date="2016-10" db="EMBL/GenBank/DDBJ databases">
        <authorList>
            <person name="Varghese N."/>
            <person name="Submissions S."/>
        </authorList>
    </citation>
    <scope>NUCLEOTIDE SEQUENCE [LARGE SCALE GENOMIC DNA]</scope>
    <source>
        <strain evidence="9 10">MAR_2009_60</strain>
    </source>
</reference>
<dbReference type="InterPro" id="IPR035965">
    <property type="entry name" value="PAS-like_dom_sf"/>
</dbReference>
<organism evidence="9 10">
    <name type="scientific">Maribacter dokdonensis</name>
    <dbReference type="NCBI Taxonomy" id="320912"/>
    <lineage>
        <taxon>Bacteria</taxon>
        <taxon>Pseudomonadati</taxon>
        <taxon>Bacteroidota</taxon>
        <taxon>Flavobacteriia</taxon>
        <taxon>Flavobacteriales</taxon>
        <taxon>Flavobacteriaceae</taxon>
        <taxon>Maribacter</taxon>
    </lineage>
</organism>
<dbReference type="InterPro" id="IPR004358">
    <property type="entry name" value="Sig_transdc_His_kin-like_C"/>
</dbReference>
<dbReference type="EC" id="2.7.13.3" evidence="2"/>
<dbReference type="InterPro" id="IPR036890">
    <property type="entry name" value="HATPase_C_sf"/>
</dbReference>
<dbReference type="InterPro" id="IPR000014">
    <property type="entry name" value="PAS"/>
</dbReference>
<dbReference type="PROSITE" id="PS50112">
    <property type="entry name" value="PAS"/>
    <property type="match status" value="1"/>
</dbReference>
<evidence type="ECO:0000259" key="8">
    <source>
        <dbReference type="PROSITE" id="PS50113"/>
    </source>
</evidence>
<dbReference type="InterPro" id="IPR013655">
    <property type="entry name" value="PAS_fold_3"/>
</dbReference>
<dbReference type="PANTHER" id="PTHR43304">
    <property type="entry name" value="PHYTOCHROME-LIKE PROTEIN CPH1"/>
    <property type="match status" value="1"/>
</dbReference>
<dbReference type="RefSeq" id="WP_091607521.1">
    <property type="nucleotide sequence ID" value="NZ_LT629754.1"/>
</dbReference>
<dbReference type="InterPro" id="IPR005467">
    <property type="entry name" value="His_kinase_dom"/>
</dbReference>
<dbReference type="GeneID" id="90591506"/>
<keyword evidence="3" id="KW-0597">Phosphoprotein</keyword>
<keyword evidence="4" id="KW-0808">Transferase</keyword>
<evidence type="ECO:0000256" key="4">
    <source>
        <dbReference type="ARBA" id="ARBA00022679"/>
    </source>
</evidence>
<evidence type="ECO:0000313" key="9">
    <source>
        <dbReference type="EMBL" id="SDT24571.1"/>
    </source>
</evidence>
<dbReference type="InterPro" id="IPR001610">
    <property type="entry name" value="PAC"/>
</dbReference>
<dbReference type="SMART" id="SM00086">
    <property type="entry name" value="PAC"/>
    <property type="match status" value="4"/>
</dbReference>
<dbReference type="InterPro" id="IPR003594">
    <property type="entry name" value="HATPase_dom"/>
</dbReference>
<dbReference type="SMART" id="SM00091">
    <property type="entry name" value="PAS"/>
    <property type="match status" value="2"/>
</dbReference>
<evidence type="ECO:0000256" key="3">
    <source>
        <dbReference type="ARBA" id="ARBA00022553"/>
    </source>
</evidence>
<evidence type="ECO:0000256" key="2">
    <source>
        <dbReference type="ARBA" id="ARBA00012438"/>
    </source>
</evidence>
<dbReference type="PROSITE" id="PS50109">
    <property type="entry name" value="HIS_KIN"/>
    <property type="match status" value="1"/>
</dbReference>
<keyword evidence="5" id="KW-0418">Kinase</keyword>
<dbReference type="Gene3D" id="2.10.70.100">
    <property type="match status" value="1"/>
</dbReference>
<dbReference type="PROSITE" id="PS50113">
    <property type="entry name" value="PAC"/>
    <property type="match status" value="3"/>
</dbReference>
<dbReference type="Gene3D" id="3.30.450.20">
    <property type="entry name" value="PAS domain"/>
    <property type="match status" value="4"/>
</dbReference>
<dbReference type="SUPFAM" id="SSF47384">
    <property type="entry name" value="Homodimeric domain of signal transducing histidine kinase"/>
    <property type="match status" value="1"/>
</dbReference>
<accession>A0ABY0UVJ7</accession>
<dbReference type="PRINTS" id="PR00344">
    <property type="entry name" value="BCTRLSENSOR"/>
</dbReference>
<feature type="domain" description="PAS" evidence="7">
    <location>
        <begin position="263"/>
        <end position="334"/>
    </location>
</feature>
<name>A0ABY0UVJ7_9FLAO</name>
<dbReference type="Proteomes" id="UP000199574">
    <property type="component" value="Chromosome I"/>
</dbReference>
<gene>
    <name evidence="9" type="ORF">SAMN05192545_3139</name>
</gene>
<dbReference type="PANTHER" id="PTHR43304:SF1">
    <property type="entry name" value="PAC DOMAIN-CONTAINING PROTEIN"/>
    <property type="match status" value="1"/>
</dbReference>
<dbReference type="InterPro" id="IPR000700">
    <property type="entry name" value="PAS-assoc_C"/>
</dbReference>
<evidence type="ECO:0000259" key="6">
    <source>
        <dbReference type="PROSITE" id="PS50109"/>
    </source>
</evidence>
<comment type="catalytic activity">
    <reaction evidence="1">
        <text>ATP + protein L-histidine = ADP + protein N-phospho-L-histidine.</text>
        <dbReference type="EC" id="2.7.13.3"/>
    </reaction>
</comment>